<organism evidence="1">
    <name type="scientific">marine sediment metagenome</name>
    <dbReference type="NCBI Taxonomy" id="412755"/>
    <lineage>
        <taxon>unclassified sequences</taxon>
        <taxon>metagenomes</taxon>
        <taxon>ecological metagenomes</taxon>
    </lineage>
</organism>
<dbReference type="AlphaFoldDB" id="A0A0F9MFG3"/>
<gene>
    <name evidence="1" type="ORF">LCGC14_1161610</name>
</gene>
<dbReference type="EMBL" id="LAZR01005669">
    <property type="protein sequence ID" value="KKM98086.1"/>
    <property type="molecule type" value="Genomic_DNA"/>
</dbReference>
<evidence type="ECO:0000313" key="1">
    <source>
        <dbReference type="EMBL" id="KKM98086.1"/>
    </source>
</evidence>
<comment type="caution">
    <text evidence="1">The sequence shown here is derived from an EMBL/GenBank/DDBJ whole genome shotgun (WGS) entry which is preliminary data.</text>
</comment>
<name>A0A0F9MFG3_9ZZZZ</name>
<proteinExistence type="predicted"/>
<accession>A0A0F9MFG3</accession>
<protein>
    <submittedName>
        <fullName evidence="1">Uncharacterized protein</fullName>
    </submittedName>
</protein>
<reference evidence="1" key="1">
    <citation type="journal article" date="2015" name="Nature">
        <title>Complex archaea that bridge the gap between prokaryotes and eukaryotes.</title>
        <authorList>
            <person name="Spang A."/>
            <person name="Saw J.H."/>
            <person name="Jorgensen S.L."/>
            <person name="Zaremba-Niedzwiedzka K."/>
            <person name="Martijn J."/>
            <person name="Lind A.E."/>
            <person name="van Eijk R."/>
            <person name="Schleper C."/>
            <person name="Guy L."/>
            <person name="Ettema T.J."/>
        </authorList>
    </citation>
    <scope>NUCLEOTIDE SEQUENCE</scope>
</reference>
<sequence length="118" mass="13755">MNNEDEVQDFLHTKLLEKGWKVEREVPTDESKDKKYPYRIDLVIFKSDYQELNPMGIEVKYIKGIRQGSRISEAMDQIIFKYGNSHFKGLELKTACIAIYIILGVINIKKILLFQAIS</sequence>